<dbReference type="EMBL" id="CM009753">
    <property type="protein sequence ID" value="PUZ58132.1"/>
    <property type="molecule type" value="Genomic_DNA"/>
</dbReference>
<sequence>MTPNAASRAAAVSATSSPAFSIASPSSMAPLSCSEKQGLCSHGAVLSPPSPSLPPTPSRASRSAAARRWPRAPSSPSCTRVAIPAAFSSLSSAHHTAGSPARSSTESSGALGQGAPPRSARWRAAPTLARARPSSAEAPSSARCASSTQGRPSCRRQFRTSSSTTSIAPRSSPWTLSQCLDARTSRRWNRPLQVDSTSISLSLSLSDLSARRLFSRCSFRKALGRGLNSRSPHRLTPRLTPAMASLAIITAAAPPPLSIPLVHRHCTQRRGQMETNRARNSMAMEERRLTDLARMVPATLLLVGTSEKVITSIKGARELLAGDKWGFDDSDDPESPPSNHARGGDRGASDPVETTGGGDHSVETTGGGDHSVGGVPLKPTCGSPANLRGGIPVNNGGGEGTIGIRDCTSPGFDKWADAADILATALAPEGHLPVAYREITRLVSLHAEAGHVFVVCAARLGLQHVDDDDDEDARTGVQTDHNAPWKRWMDLREAAVRHAHDALLRLSSAASAAAAVEDFLRWRSNESPRWEGWRSAARQLVQDARRSLGEAKDAVRLMRDAVLCEFFETWMILKRA</sequence>
<feature type="compositionally biased region" description="Low complexity" evidence="1">
    <location>
        <begin position="58"/>
        <end position="77"/>
    </location>
</feature>
<feature type="compositionally biased region" description="Low complexity" evidence="1">
    <location>
        <begin position="115"/>
        <end position="147"/>
    </location>
</feature>
<dbReference type="OrthoDB" id="615416at2759"/>
<organism evidence="2 3">
    <name type="scientific">Panicum hallii var. hallii</name>
    <dbReference type="NCBI Taxonomy" id="1504633"/>
    <lineage>
        <taxon>Eukaryota</taxon>
        <taxon>Viridiplantae</taxon>
        <taxon>Streptophyta</taxon>
        <taxon>Embryophyta</taxon>
        <taxon>Tracheophyta</taxon>
        <taxon>Spermatophyta</taxon>
        <taxon>Magnoliopsida</taxon>
        <taxon>Liliopsida</taxon>
        <taxon>Poales</taxon>
        <taxon>Poaceae</taxon>
        <taxon>PACMAD clade</taxon>
        <taxon>Panicoideae</taxon>
        <taxon>Panicodae</taxon>
        <taxon>Paniceae</taxon>
        <taxon>Panicinae</taxon>
        <taxon>Panicum</taxon>
        <taxon>Panicum sect. Panicum</taxon>
    </lineage>
</organism>
<protein>
    <submittedName>
        <fullName evidence="2">Uncharacterized protein</fullName>
    </submittedName>
</protein>
<feature type="compositionally biased region" description="Pro residues" evidence="1">
    <location>
        <begin position="48"/>
        <end position="57"/>
    </location>
</feature>
<feature type="region of interest" description="Disordered" evidence="1">
    <location>
        <begin position="324"/>
        <end position="397"/>
    </location>
</feature>
<evidence type="ECO:0000313" key="3">
    <source>
        <dbReference type="Proteomes" id="UP000244336"/>
    </source>
</evidence>
<feature type="compositionally biased region" description="Polar residues" evidence="1">
    <location>
        <begin position="101"/>
        <end position="110"/>
    </location>
</feature>
<accession>A0A2T7DRD9</accession>
<dbReference type="Proteomes" id="UP000244336">
    <property type="component" value="Chromosome 5"/>
</dbReference>
<gene>
    <name evidence="2" type="ORF">GQ55_5G485200</name>
</gene>
<name>A0A2T7DRD9_9POAL</name>
<proteinExistence type="predicted"/>
<feature type="region of interest" description="Disordered" evidence="1">
    <location>
        <begin position="93"/>
        <end position="172"/>
    </location>
</feature>
<evidence type="ECO:0000313" key="2">
    <source>
        <dbReference type="EMBL" id="PUZ58132.1"/>
    </source>
</evidence>
<dbReference type="AlphaFoldDB" id="A0A2T7DRD9"/>
<dbReference type="Gramene" id="PUZ58132">
    <property type="protein sequence ID" value="PUZ58132"/>
    <property type="gene ID" value="GQ55_5G485200"/>
</dbReference>
<feature type="region of interest" description="Disordered" evidence="1">
    <location>
        <begin position="1"/>
        <end position="78"/>
    </location>
</feature>
<keyword evidence="3" id="KW-1185">Reference proteome</keyword>
<reference evidence="2 3" key="1">
    <citation type="submission" date="2018-04" db="EMBL/GenBank/DDBJ databases">
        <title>WGS assembly of Panicum hallii var. hallii HAL2.</title>
        <authorList>
            <person name="Lovell J."/>
            <person name="Jenkins J."/>
            <person name="Lowry D."/>
            <person name="Mamidi S."/>
            <person name="Sreedasyam A."/>
            <person name="Weng X."/>
            <person name="Barry K."/>
            <person name="Bonette J."/>
            <person name="Campitelli B."/>
            <person name="Daum C."/>
            <person name="Gordon S."/>
            <person name="Gould B."/>
            <person name="Lipzen A."/>
            <person name="MacQueen A."/>
            <person name="Palacio-Mejia J."/>
            <person name="Plott C."/>
            <person name="Shakirov E."/>
            <person name="Shu S."/>
            <person name="Yoshinaga Y."/>
            <person name="Zane M."/>
            <person name="Rokhsar D."/>
            <person name="Grimwood J."/>
            <person name="Schmutz J."/>
            <person name="Juenger T."/>
        </authorList>
    </citation>
    <scope>NUCLEOTIDE SEQUENCE [LARGE SCALE GENOMIC DNA]</scope>
    <source>
        <strain evidence="3">cv. HAL2</strain>
    </source>
</reference>
<evidence type="ECO:0000256" key="1">
    <source>
        <dbReference type="SAM" id="MobiDB-lite"/>
    </source>
</evidence>
<feature type="compositionally biased region" description="Gly residues" evidence="1">
    <location>
        <begin position="355"/>
        <end position="371"/>
    </location>
</feature>
<feature type="compositionally biased region" description="Low complexity" evidence="1">
    <location>
        <begin position="1"/>
        <end position="30"/>
    </location>
</feature>